<dbReference type="RefSeq" id="WP_212958822.1">
    <property type="nucleotide sequence ID" value="NZ_BORQ01000009.1"/>
</dbReference>
<comment type="caution">
    <text evidence="3">The sequence shown here is derived from an EMBL/GenBank/DDBJ whole genome shotgun (WGS) entry which is preliminary data.</text>
</comment>
<protein>
    <recommendedName>
        <fullName evidence="5">DUF3310 domain-containing protein</fullName>
    </recommendedName>
</protein>
<feature type="coiled-coil region" evidence="1">
    <location>
        <begin position="161"/>
        <end position="254"/>
    </location>
</feature>
<evidence type="ECO:0000256" key="2">
    <source>
        <dbReference type="SAM" id="MobiDB-lite"/>
    </source>
</evidence>
<dbReference type="AlphaFoldDB" id="A0A919XKG5"/>
<accession>A0A919XKG5</accession>
<dbReference type="EMBL" id="BORQ01000009">
    <property type="protein sequence ID" value="GIO34369.1"/>
    <property type="molecule type" value="Genomic_DNA"/>
</dbReference>
<dbReference type="Proteomes" id="UP000679779">
    <property type="component" value="Unassembled WGS sequence"/>
</dbReference>
<reference evidence="3" key="1">
    <citation type="submission" date="2021-03" db="EMBL/GenBank/DDBJ databases">
        <title>Antimicrobial resistance genes in bacteria isolated from Japanese honey, and their potential for conferring macrolide and lincosamide resistance in the American foulbrood pathogen Paenibacillus larvae.</title>
        <authorList>
            <person name="Okamoto M."/>
            <person name="Kumagai M."/>
            <person name="Kanamori H."/>
            <person name="Takamatsu D."/>
        </authorList>
    </citation>
    <scope>NUCLEOTIDE SEQUENCE</scope>
    <source>
        <strain evidence="3">J2TS6</strain>
    </source>
</reference>
<feature type="region of interest" description="Disordered" evidence="2">
    <location>
        <begin position="1"/>
        <end position="21"/>
    </location>
</feature>
<name>A0A919XKG5_9BACL</name>
<dbReference type="Pfam" id="PF11753">
    <property type="entry name" value="DUF3310"/>
    <property type="match status" value="1"/>
</dbReference>
<keyword evidence="4" id="KW-1185">Reference proteome</keyword>
<evidence type="ECO:0000313" key="3">
    <source>
        <dbReference type="EMBL" id="GIO34369.1"/>
    </source>
</evidence>
<organism evidence="3 4">
    <name type="scientific">Paenibacillus albilobatus</name>
    <dbReference type="NCBI Taxonomy" id="2716884"/>
    <lineage>
        <taxon>Bacteria</taxon>
        <taxon>Bacillati</taxon>
        <taxon>Bacillota</taxon>
        <taxon>Bacilli</taxon>
        <taxon>Bacillales</taxon>
        <taxon>Paenibacillaceae</taxon>
        <taxon>Paenibacillus</taxon>
    </lineage>
</organism>
<proteinExistence type="predicted"/>
<keyword evidence="1" id="KW-0175">Coiled coil</keyword>
<dbReference type="InterPro" id="IPR021739">
    <property type="entry name" value="SaV-like"/>
</dbReference>
<evidence type="ECO:0000313" key="4">
    <source>
        <dbReference type="Proteomes" id="UP000679779"/>
    </source>
</evidence>
<evidence type="ECO:0008006" key="5">
    <source>
        <dbReference type="Google" id="ProtNLM"/>
    </source>
</evidence>
<sequence>MAPRVSEKPGTPIPKRENELKTKGYGQVIEYRLSDEELEKYRALPVPDKKEKPPVNVRIGGMSSEEQRRRAKMRYSKEENGMPVVKDGPSCGLTKELLIEQVANGETLSSIEKAWGIRYNGLQYWVKKWGLKGINPEKAKALQAEIDPPAKSEASAPADDATRVRAELDQAMSKVYDLERKLSLSREANSALKDEYDRLQWERDEYKRAVEELEEQAAGHDELLDLLNKTESRLNELEGEYATLATQISAEAEKPSTIDLVNHPPHYNRGGIECIDAIEAATTGLSGPEAYNTGAAIKYLWRWKWKNGKEDLQKAAWYINRLMGGESNEG</sequence>
<gene>
    <name evidence="3" type="ORF">J2TS6_55100</name>
</gene>
<evidence type="ECO:0000256" key="1">
    <source>
        <dbReference type="SAM" id="Coils"/>
    </source>
</evidence>